<accession>A0A268NWA8</accession>
<evidence type="ECO:0000313" key="2">
    <source>
        <dbReference type="Proteomes" id="UP000216207"/>
    </source>
</evidence>
<protein>
    <submittedName>
        <fullName evidence="1">Uncharacterized protein</fullName>
    </submittedName>
</protein>
<dbReference type="Proteomes" id="UP000216207">
    <property type="component" value="Unassembled WGS sequence"/>
</dbReference>
<evidence type="ECO:0000313" key="1">
    <source>
        <dbReference type="EMBL" id="PAE87754.1"/>
    </source>
</evidence>
<dbReference type="EMBL" id="NPCC01000029">
    <property type="protein sequence ID" value="PAE87754.1"/>
    <property type="molecule type" value="Genomic_DNA"/>
</dbReference>
<comment type="caution">
    <text evidence="1">The sequence shown here is derived from an EMBL/GenBank/DDBJ whole genome shotgun (WGS) entry which is preliminary data.</text>
</comment>
<reference evidence="1 2" key="1">
    <citation type="submission" date="2017-07" db="EMBL/GenBank/DDBJ databases">
        <title>Isolation and whole genome analysis of endospore-forming bacteria from heroin.</title>
        <authorList>
            <person name="Kalinowski J."/>
            <person name="Ahrens B."/>
            <person name="Al-Dilaimi A."/>
            <person name="Winkler A."/>
            <person name="Wibberg D."/>
            <person name="Schleenbecker U."/>
            <person name="Ruckert C."/>
            <person name="Wolfel R."/>
            <person name="Grass G."/>
        </authorList>
    </citation>
    <scope>NUCLEOTIDE SEQUENCE [LARGE SCALE GENOMIC DNA]</scope>
    <source>
        <strain evidence="1 2">7539</strain>
    </source>
</reference>
<dbReference type="AlphaFoldDB" id="A0A268NWA8"/>
<sequence length="139" mass="16151">MGSTSRKNYNITSKVNRVAHIKPYEVRINLEITNEKILTVLKSIVELPEHERFALVYWEISAPILPITQYNFKVEKLSQTVLHPGKWCTGHAEILYLLENEIKINTINEKQAKKIEAGVKYTLEDFLKKIEKKHDCSIT</sequence>
<gene>
    <name evidence="1" type="ORF">CHH72_16625</name>
</gene>
<proteinExistence type="predicted"/>
<name>A0A268NWA8_SHOCL</name>
<organism evidence="1 2">
    <name type="scientific">Shouchella clausii</name>
    <name type="common">Alkalihalobacillus clausii</name>
    <dbReference type="NCBI Taxonomy" id="79880"/>
    <lineage>
        <taxon>Bacteria</taxon>
        <taxon>Bacillati</taxon>
        <taxon>Bacillota</taxon>
        <taxon>Bacilli</taxon>
        <taxon>Bacillales</taxon>
        <taxon>Bacillaceae</taxon>
        <taxon>Shouchella</taxon>
    </lineage>
</organism>
<dbReference type="RefSeq" id="WP_095326998.1">
    <property type="nucleotide sequence ID" value="NZ_NPCC01000029.1"/>
</dbReference>